<proteinExistence type="predicted"/>
<accession>A0A4U9HJP0</accession>
<dbReference type="EMBL" id="LR590464">
    <property type="protein sequence ID" value="VTP64307.1"/>
    <property type="molecule type" value="Genomic_DNA"/>
</dbReference>
<evidence type="ECO:0000313" key="1">
    <source>
        <dbReference type="EMBL" id="PHH02956.1"/>
    </source>
</evidence>
<sequence length="329" mass="37341">MRLTPEQKAEIIRLKRRGLGYGRISGELGIKTTTVRAVCKRSGLFDDNPAHAALFTIPQPQYSTELATVKPLPPQEVVTGHKQTDAYLWVLEVIKLNEPAHLAAAEEALQKLTIKPKDAEKRYRDWMMMNGANVLSMAFGTMFMSDPQHFIRCAKADIASASQVRAHYGSYDAAMEPVNAELLIDQSALLVGDDFGMTEEEASSGSISGADRYFEVEDARRAAHDGFCDVLPDPHTLSDVVREFEYWNWLYHMRHTASKELGWEYGAEHRQEVYDREDWLDGKLVTLRPRHQREAVDVLKWLLQSERHEGRDEMDTILLNLVGGDTDHD</sequence>
<protein>
    <submittedName>
        <fullName evidence="1">Helix-turn-helix domain containing protein</fullName>
    </submittedName>
</protein>
<dbReference type="Gene3D" id="1.10.10.60">
    <property type="entry name" value="Homeodomain-like"/>
    <property type="match status" value="1"/>
</dbReference>
<dbReference type="RefSeq" id="WP_032616700.1">
    <property type="nucleotide sequence ID" value="NZ_CP083630.1"/>
</dbReference>
<dbReference type="AlphaFoldDB" id="A0A4U9HJP0"/>
<dbReference type="Proteomes" id="UP000310719">
    <property type="component" value="Chromosome"/>
</dbReference>
<evidence type="ECO:0000313" key="3">
    <source>
        <dbReference type="Proteomes" id="UP000222768"/>
    </source>
</evidence>
<dbReference type="EMBL" id="PDLK01000002">
    <property type="protein sequence ID" value="PHH02956.1"/>
    <property type="molecule type" value="Genomic_DNA"/>
</dbReference>
<reference evidence="2 4" key="3">
    <citation type="submission" date="2019-05" db="EMBL/GenBank/DDBJ databases">
        <authorList>
            <consortium name="Pathogen Informatics"/>
        </authorList>
    </citation>
    <scope>NUCLEOTIDE SEQUENCE [LARGE SCALE GENOMIC DNA]</scope>
    <source>
        <strain evidence="2 4">NCTC13032</strain>
    </source>
</reference>
<evidence type="ECO:0000313" key="4">
    <source>
        <dbReference type="Proteomes" id="UP000310719"/>
    </source>
</evidence>
<dbReference type="Proteomes" id="UP000222768">
    <property type="component" value="Unassembled WGS sequence"/>
</dbReference>
<organism evidence="2 4">
    <name type="scientific">Leclercia adecarboxylata</name>
    <dbReference type="NCBI Taxonomy" id="83655"/>
    <lineage>
        <taxon>Bacteria</taxon>
        <taxon>Pseudomonadati</taxon>
        <taxon>Pseudomonadota</taxon>
        <taxon>Gammaproteobacteria</taxon>
        <taxon>Enterobacterales</taxon>
        <taxon>Enterobacteriaceae</taxon>
        <taxon>Leclercia</taxon>
    </lineage>
</organism>
<reference evidence="3" key="1">
    <citation type="submission" date="2017-09" db="EMBL/GenBank/DDBJ databases">
        <title>FDA dAtabase for Regulatory Grade micrObial Sequences (FDA-ARGOS): Supporting development and validation of Infectious Disease Dx tests.</title>
        <authorList>
            <person name="Minogue T."/>
            <person name="Wolcott M."/>
            <person name="Wasieloski L."/>
            <person name="Aguilar W."/>
            <person name="Moore D."/>
            <person name="Tallon L."/>
            <person name="Sadzewicz L."/>
            <person name="Ott S."/>
            <person name="Zhao X."/>
            <person name="Nagaraj S."/>
            <person name="Vavikolanu K."/>
            <person name="Aluvathingal J."/>
            <person name="Nadendla S."/>
            <person name="Sichtig H."/>
        </authorList>
    </citation>
    <scope>NUCLEOTIDE SEQUENCE [LARGE SCALE GENOMIC DNA]</scope>
    <source>
        <strain evidence="3">FDAARGOS_404</strain>
    </source>
</reference>
<evidence type="ECO:0000313" key="2">
    <source>
        <dbReference type="EMBL" id="VTP64307.1"/>
    </source>
</evidence>
<reference evidence="1" key="2">
    <citation type="submission" date="2017-09" db="EMBL/GenBank/DDBJ databases">
        <title>FDA dAtabase for Regulatory Grade micrObial Sequences (FDA-ARGOS): Supporting development and validation of Infectious Disease Dx tests.</title>
        <authorList>
            <person name="Minogue T."/>
            <person name="Wolcott M."/>
            <person name="Wasieloski L."/>
            <person name="Aguilar W."/>
            <person name="Moore D."/>
            <person name="Tallon L.J."/>
            <person name="Sadzewicz L."/>
            <person name="Ott S."/>
            <person name="Zhao X."/>
            <person name="Nagaraj S."/>
            <person name="Vavikolanu K."/>
            <person name="Aluvathingal J."/>
            <person name="Nadendla S."/>
            <person name="Sichtig H."/>
        </authorList>
    </citation>
    <scope>NUCLEOTIDE SEQUENCE</scope>
    <source>
        <strain evidence="1">FDAARGOS_404</strain>
    </source>
</reference>
<name>A0A4U9HJP0_9ENTR</name>
<gene>
    <name evidence="1" type="ORF">CRX53_02770</name>
    <name evidence="2" type="ORF">NCTC13032_01383</name>
</gene>